<gene>
    <name evidence="2" type="ORF">PR048_001681</name>
</gene>
<evidence type="ECO:0000256" key="1">
    <source>
        <dbReference type="SAM" id="MobiDB-lite"/>
    </source>
</evidence>
<evidence type="ECO:0000313" key="2">
    <source>
        <dbReference type="EMBL" id="KAJ8896337.1"/>
    </source>
</evidence>
<accession>A0ABQ9II52</accession>
<dbReference type="EMBL" id="JARBHB010000001">
    <property type="protein sequence ID" value="KAJ8896337.1"/>
    <property type="molecule type" value="Genomic_DNA"/>
</dbReference>
<feature type="region of interest" description="Disordered" evidence="1">
    <location>
        <begin position="111"/>
        <end position="139"/>
    </location>
</feature>
<protein>
    <submittedName>
        <fullName evidence="2">Uncharacterized protein</fullName>
    </submittedName>
</protein>
<evidence type="ECO:0000313" key="3">
    <source>
        <dbReference type="Proteomes" id="UP001159363"/>
    </source>
</evidence>
<comment type="caution">
    <text evidence="2">The sequence shown here is derived from an EMBL/GenBank/DDBJ whole genome shotgun (WGS) entry which is preliminary data.</text>
</comment>
<keyword evidence="3" id="KW-1185">Reference proteome</keyword>
<proteinExistence type="predicted"/>
<name>A0ABQ9II52_9NEOP</name>
<feature type="compositionally biased region" description="Acidic residues" evidence="1">
    <location>
        <begin position="113"/>
        <end position="124"/>
    </location>
</feature>
<organism evidence="2 3">
    <name type="scientific">Dryococelus australis</name>
    <dbReference type="NCBI Taxonomy" id="614101"/>
    <lineage>
        <taxon>Eukaryota</taxon>
        <taxon>Metazoa</taxon>
        <taxon>Ecdysozoa</taxon>
        <taxon>Arthropoda</taxon>
        <taxon>Hexapoda</taxon>
        <taxon>Insecta</taxon>
        <taxon>Pterygota</taxon>
        <taxon>Neoptera</taxon>
        <taxon>Polyneoptera</taxon>
        <taxon>Phasmatodea</taxon>
        <taxon>Verophasmatodea</taxon>
        <taxon>Anareolatae</taxon>
        <taxon>Phasmatidae</taxon>
        <taxon>Eurycanthinae</taxon>
        <taxon>Dryococelus</taxon>
    </lineage>
</organism>
<dbReference type="Proteomes" id="UP001159363">
    <property type="component" value="Chromosome 1"/>
</dbReference>
<reference evidence="2 3" key="1">
    <citation type="submission" date="2023-02" db="EMBL/GenBank/DDBJ databases">
        <title>LHISI_Scaffold_Assembly.</title>
        <authorList>
            <person name="Stuart O.P."/>
            <person name="Cleave R."/>
            <person name="Magrath M.J.L."/>
            <person name="Mikheyev A.S."/>
        </authorList>
    </citation>
    <scope>NUCLEOTIDE SEQUENCE [LARGE SCALE GENOMIC DNA]</scope>
    <source>
        <strain evidence="2">Daus_M_001</strain>
        <tissue evidence="2">Leg muscle</tissue>
    </source>
</reference>
<sequence length="342" mass="38751">MSSYKHKSRALKRKIQKERLEKVVKGLQRIAKFIKFEEKAEVVPKDQNYDMSVPATTSCDSTTKLKPSGSEVSGSQSTCSSSFVGLVSGASMQVQTVDITEDVACSERQVNTDAEEIVTTDEDSPALGHDDNEYNDNSELGMNYDDNSYACDDPGTWPSKISDSLRQQIVSSCAGFSTFQIRSKSFPNDLPGKNFQETLLYMKRADKQTRSQFPHEWLLWSESKNNIHCLPCSIFKSNVSQLAKGAFFPQQTPYKRLYRYLPQYQNNSEHRKHYLAWKTLVTSLKGHGIDSNLQQMIQCEATKWKAILQRILATTLFLSSRGLAFQGETTQIGDHNGNFFWE</sequence>